<protein>
    <submittedName>
        <fullName evidence="2">Uncharacterized protein</fullName>
    </submittedName>
</protein>
<evidence type="ECO:0000256" key="1">
    <source>
        <dbReference type="SAM" id="MobiDB-lite"/>
    </source>
</evidence>
<dbReference type="AlphaFoldDB" id="A0A672G008"/>
<dbReference type="InParanoid" id="A0A672G008"/>
<feature type="region of interest" description="Disordered" evidence="1">
    <location>
        <begin position="44"/>
        <end position="85"/>
    </location>
</feature>
<reference evidence="2" key="3">
    <citation type="submission" date="2025-09" db="UniProtKB">
        <authorList>
            <consortium name="Ensembl"/>
        </authorList>
    </citation>
    <scope>IDENTIFICATION</scope>
</reference>
<dbReference type="Ensembl" id="ENSSFAT00005004586.1">
    <property type="protein sequence ID" value="ENSSFAP00005004299.1"/>
    <property type="gene ID" value="ENSSFAG00005002855.1"/>
</dbReference>
<name>A0A672G008_SALFA</name>
<feature type="compositionally biased region" description="Polar residues" evidence="1">
    <location>
        <begin position="62"/>
        <end position="73"/>
    </location>
</feature>
<reference evidence="2" key="1">
    <citation type="submission" date="2019-06" db="EMBL/GenBank/DDBJ databases">
        <authorList>
            <consortium name="Wellcome Sanger Institute Data Sharing"/>
        </authorList>
    </citation>
    <scope>NUCLEOTIDE SEQUENCE [LARGE SCALE GENOMIC DNA]</scope>
</reference>
<organism evidence="2 3">
    <name type="scientific">Salarias fasciatus</name>
    <name type="common">Jewelled blenny</name>
    <name type="synonym">Blennius fasciatus</name>
    <dbReference type="NCBI Taxonomy" id="181472"/>
    <lineage>
        <taxon>Eukaryota</taxon>
        <taxon>Metazoa</taxon>
        <taxon>Chordata</taxon>
        <taxon>Craniata</taxon>
        <taxon>Vertebrata</taxon>
        <taxon>Euteleostomi</taxon>
        <taxon>Actinopterygii</taxon>
        <taxon>Neopterygii</taxon>
        <taxon>Teleostei</taxon>
        <taxon>Neoteleostei</taxon>
        <taxon>Acanthomorphata</taxon>
        <taxon>Ovalentaria</taxon>
        <taxon>Blenniimorphae</taxon>
        <taxon>Blenniiformes</taxon>
        <taxon>Blennioidei</taxon>
        <taxon>Blenniidae</taxon>
        <taxon>Salariinae</taxon>
        <taxon>Salarias</taxon>
    </lineage>
</organism>
<proteinExistence type="predicted"/>
<evidence type="ECO:0000313" key="3">
    <source>
        <dbReference type="Proteomes" id="UP000472267"/>
    </source>
</evidence>
<reference evidence="2" key="2">
    <citation type="submission" date="2025-08" db="UniProtKB">
        <authorList>
            <consortium name="Ensembl"/>
        </authorList>
    </citation>
    <scope>IDENTIFICATION</scope>
</reference>
<dbReference type="Proteomes" id="UP000472267">
    <property type="component" value="Chromosome 8"/>
</dbReference>
<evidence type="ECO:0000313" key="2">
    <source>
        <dbReference type="Ensembl" id="ENSSFAP00005004299.1"/>
    </source>
</evidence>
<sequence>MEDLPLARPQSLLYFAKLYTGKQREGMRPGIRIIKTANVWQPPHGLCTSTQRRQRTRSKTRAGTNSSLTSPLHRSQEPDTAGMCPPHRPAFHLEIGENDFFFLFIVLIS</sequence>
<accession>A0A672G008</accession>
<keyword evidence="3" id="KW-1185">Reference proteome</keyword>